<evidence type="ECO:0000313" key="2">
    <source>
        <dbReference type="Proteomes" id="UP000789702"/>
    </source>
</evidence>
<keyword evidence="2" id="KW-1185">Reference proteome</keyword>
<proteinExistence type="predicted"/>
<reference evidence="1" key="1">
    <citation type="submission" date="2021-06" db="EMBL/GenBank/DDBJ databases">
        <authorList>
            <person name="Kallberg Y."/>
            <person name="Tangrot J."/>
            <person name="Rosling A."/>
        </authorList>
    </citation>
    <scope>NUCLEOTIDE SEQUENCE</scope>
    <source>
        <strain evidence="1">IL203A</strain>
    </source>
</reference>
<comment type="caution">
    <text evidence="1">The sequence shown here is derived from an EMBL/GenBank/DDBJ whole genome shotgun (WGS) entry which is preliminary data.</text>
</comment>
<name>A0ACA9L9W6_9GLOM</name>
<accession>A0ACA9L9W6</accession>
<gene>
    <name evidence="1" type="ORF">DHETER_LOCUS3813</name>
</gene>
<dbReference type="EMBL" id="CAJVPU010003478">
    <property type="protein sequence ID" value="CAG8518799.1"/>
    <property type="molecule type" value="Genomic_DNA"/>
</dbReference>
<organism evidence="1 2">
    <name type="scientific">Dentiscutata heterogama</name>
    <dbReference type="NCBI Taxonomy" id="1316150"/>
    <lineage>
        <taxon>Eukaryota</taxon>
        <taxon>Fungi</taxon>
        <taxon>Fungi incertae sedis</taxon>
        <taxon>Mucoromycota</taxon>
        <taxon>Glomeromycotina</taxon>
        <taxon>Glomeromycetes</taxon>
        <taxon>Diversisporales</taxon>
        <taxon>Gigasporaceae</taxon>
        <taxon>Dentiscutata</taxon>
    </lineage>
</organism>
<dbReference type="Proteomes" id="UP000789702">
    <property type="component" value="Unassembled WGS sequence"/>
</dbReference>
<protein>
    <submittedName>
        <fullName evidence="1">5611_t:CDS:1</fullName>
    </submittedName>
</protein>
<evidence type="ECO:0000313" key="1">
    <source>
        <dbReference type="EMBL" id="CAG8518799.1"/>
    </source>
</evidence>
<feature type="non-terminal residue" evidence="1">
    <location>
        <position position="214"/>
    </location>
</feature>
<sequence length="214" mass="25297">MNKKHNLRNRIVFLEISTNISINRNDICNFFPTYNPTVAESLEKFFQTYNPRLVTQLDFYIWHVCNNLEVEFFGKDYTLFANGINRVRQQEKWTNKNIKASKENPCGFVKWYEQELATILEKKKLYPNISDEIVGGDIHHRNIITNNEEIDVDIGNSFAKTIKWNKIKTLNYDHPILSYIVDFTELQEELLELIGPKIYEKIACIPNRYTIDLP</sequence>